<dbReference type="Proteomes" id="UP000006038">
    <property type="component" value="Chromosome 1"/>
</dbReference>
<dbReference type="EnsemblPlants" id="OB01G29590.1">
    <property type="protein sequence ID" value="OB01G29590.1"/>
    <property type="gene ID" value="OB01G29590"/>
</dbReference>
<dbReference type="HOGENOM" id="CLU_2430582_0_0_1"/>
<dbReference type="PANTHER" id="PTHR34281">
    <property type="entry name" value="PROTEIN EARLY FLOWERING 3"/>
    <property type="match status" value="1"/>
</dbReference>
<evidence type="ECO:0000256" key="1">
    <source>
        <dbReference type="SAM" id="MobiDB-lite"/>
    </source>
</evidence>
<dbReference type="GO" id="GO:2000028">
    <property type="term" value="P:regulation of photoperiodism, flowering"/>
    <property type="evidence" value="ECO:0007669"/>
    <property type="project" value="InterPro"/>
</dbReference>
<sequence>MRRGGGGGGKEAEEGGKVMGPLFPRLPVSDAVKGGGPRAPPRNKMALYEQFTVPSHRFSAPASSTVPSTGGRGGIGGEFNCHGAKRLGNFD</sequence>
<dbReference type="STRING" id="4533.J3L153"/>
<feature type="region of interest" description="Disordered" evidence="1">
    <location>
        <begin position="1"/>
        <end position="43"/>
    </location>
</feature>
<dbReference type="AlphaFoldDB" id="J3L153"/>
<dbReference type="Gramene" id="OB01G29590.1">
    <property type="protein sequence ID" value="OB01G29590.1"/>
    <property type="gene ID" value="OB01G29590"/>
</dbReference>
<organism evidence="2">
    <name type="scientific">Oryza brachyantha</name>
    <name type="common">malo sina</name>
    <dbReference type="NCBI Taxonomy" id="4533"/>
    <lineage>
        <taxon>Eukaryota</taxon>
        <taxon>Viridiplantae</taxon>
        <taxon>Streptophyta</taxon>
        <taxon>Embryophyta</taxon>
        <taxon>Tracheophyta</taxon>
        <taxon>Spermatophyta</taxon>
        <taxon>Magnoliopsida</taxon>
        <taxon>Liliopsida</taxon>
        <taxon>Poales</taxon>
        <taxon>Poaceae</taxon>
        <taxon>BOP clade</taxon>
        <taxon>Oryzoideae</taxon>
        <taxon>Oryzeae</taxon>
        <taxon>Oryzinae</taxon>
        <taxon>Oryza</taxon>
    </lineage>
</organism>
<name>J3L153_ORYBR</name>
<dbReference type="PANTHER" id="PTHR34281:SF2">
    <property type="entry name" value="PROTEIN EARLY FLOWERING 3"/>
    <property type="match status" value="1"/>
</dbReference>
<proteinExistence type="predicted"/>
<reference evidence="2" key="2">
    <citation type="submission" date="2013-04" db="UniProtKB">
        <authorList>
            <consortium name="EnsemblPlants"/>
        </authorList>
    </citation>
    <scope>IDENTIFICATION</scope>
</reference>
<evidence type="ECO:0000313" key="2">
    <source>
        <dbReference type="EnsemblPlants" id="OB01G29590.1"/>
    </source>
</evidence>
<protein>
    <submittedName>
        <fullName evidence="2">Uncharacterized protein</fullName>
    </submittedName>
</protein>
<accession>J3L153</accession>
<feature type="region of interest" description="Disordered" evidence="1">
    <location>
        <begin position="58"/>
        <end position="91"/>
    </location>
</feature>
<dbReference type="InterPro" id="IPR039319">
    <property type="entry name" value="ELF3-like"/>
</dbReference>
<reference evidence="2" key="1">
    <citation type="journal article" date="2013" name="Nat. Commun.">
        <title>Whole-genome sequencing of Oryza brachyantha reveals mechanisms underlying Oryza genome evolution.</title>
        <authorList>
            <person name="Chen J."/>
            <person name="Huang Q."/>
            <person name="Gao D."/>
            <person name="Wang J."/>
            <person name="Lang Y."/>
            <person name="Liu T."/>
            <person name="Li B."/>
            <person name="Bai Z."/>
            <person name="Luis Goicoechea J."/>
            <person name="Liang C."/>
            <person name="Chen C."/>
            <person name="Zhang W."/>
            <person name="Sun S."/>
            <person name="Liao Y."/>
            <person name="Zhang X."/>
            <person name="Yang L."/>
            <person name="Song C."/>
            <person name="Wang M."/>
            <person name="Shi J."/>
            <person name="Liu G."/>
            <person name="Liu J."/>
            <person name="Zhou H."/>
            <person name="Zhou W."/>
            <person name="Yu Q."/>
            <person name="An N."/>
            <person name="Chen Y."/>
            <person name="Cai Q."/>
            <person name="Wang B."/>
            <person name="Liu B."/>
            <person name="Min J."/>
            <person name="Huang Y."/>
            <person name="Wu H."/>
            <person name="Li Z."/>
            <person name="Zhang Y."/>
            <person name="Yin Y."/>
            <person name="Song W."/>
            <person name="Jiang J."/>
            <person name="Jackson S.A."/>
            <person name="Wing R.A."/>
            <person name="Wang J."/>
            <person name="Chen M."/>
        </authorList>
    </citation>
    <scope>NUCLEOTIDE SEQUENCE [LARGE SCALE GENOMIC DNA]</scope>
    <source>
        <strain evidence="2">cv. IRGC 101232</strain>
    </source>
</reference>
<evidence type="ECO:0000313" key="3">
    <source>
        <dbReference type="Proteomes" id="UP000006038"/>
    </source>
</evidence>
<keyword evidence="3" id="KW-1185">Reference proteome</keyword>